<sequence>MYWRREDDGTGCCTTTGLDWCTAVSDAFTPAYFEYRACSTSSVKSINGESPTTPLPTSRTHQITGTISAHPCAQQNHGLGGPMHVAARVCIMIASRCTMTSLPPRLLASPAHRRRSIAPIPVPVPSCTLSGMHTHTHAYARLVGFLAGLPEPRSERGVQIPSSPTMGTTLLLLLPHRDGELSSFYWWRCFPQSGRDAQLGKHW</sequence>
<organism evidence="1 2">
    <name type="scientific">Calocera viscosa (strain TUFC12733)</name>
    <dbReference type="NCBI Taxonomy" id="1330018"/>
    <lineage>
        <taxon>Eukaryota</taxon>
        <taxon>Fungi</taxon>
        <taxon>Dikarya</taxon>
        <taxon>Basidiomycota</taxon>
        <taxon>Agaricomycotina</taxon>
        <taxon>Dacrymycetes</taxon>
        <taxon>Dacrymycetales</taxon>
        <taxon>Dacrymycetaceae</taxon>
        <taxon>Calocera</taxon>
    </lineage>
</organism>
<accession>A0A167FZI8</accession>
<dbReference type="Proteomes" id="UP000076738">
    <property type="component" value="Unassembled WGS sequence"/>
</dbReference>
<reference evidence="1 2" key="1">
    <citation type="journal article" date="2016" name="Mol. Biol. Evol.">
        <title>Comparative Genomics of Early-Diverging Mushroom-Forming Fungi Provides Insights into the Origins of Lignocellulose Decay Capabilities.</title>
        <authorList>
            <person name="Nagy L.G."/>
            <person name="Riley R."/>
            <person name="Tritt A."/>
            <person name="Adam C."/>
            <person name="Daum C."/>
            <person name="Floudas D."/>
            <person name="Sun H."/>
            <person name="Yadav J.S."/>
            <person name="Pangilinan J."/>
            <person name="Larsson K.H."/>
            <person name="Matsuura K."/>
            <person name="Barry K."/>
            <person name="Labutti K."/>
            <person name="Kuo R."/>
            <person name="Ohm R.A."/>
            <person name="Bhattacharya S.S."/>
            <person name="Shirouzu T."/>
            <person name="Yoshinaga Y."/>
            <person name="Martin F.M."/>
            <person name="Grigoriev I.V."/>
            <person name="Hibbett D.S."/>
        </authorList>
    </citation>
    <scope>NUCLEOTIDE SEQUENCE [LARGE SCALE GENOMIC DNA]</scope>
    <source>
        <strain evidence="1 2">TUFC12733</strain>
    </source>
</reference>
<evidence type="ECO:0000313" key="1">
    <source>
        <dbReference type="EMBL" id="KZO90014.1"/>
    </source>
</evidence>
<evidence type="ECO:0000313" key="2">
    <source>
        <dbReference type="Proteomes" id="UP000076738"/>
    </source>
</evidence>
<name>A0A167FZI8_CALVF</name>
<gene>
    <name evidence="1" type="ORF">CALVIDRAFT_431259</name>
</gene>
<dbReference type="AlphaFoldDB" id="A0A167FZI8"/>
<dbReference type="EMBL" id="KV417355">
    <property type="protein sequence ID" value="KZO90014.1"/>
    <property type="molecule type" value="Genomic_DNA"/>
</dbReference>
<proteinExistence type="predicted"/>
<protein>
    <submittedName>
        <fullName evidence="1">Uncharacterized protein</fullName>
    </submittedName>
</protein>
<keyword evidence="2" id="KW-1185">Reference proteome</keyword>